<keyword evidence="4 9" id="KW-0812">Transmembrane</keyword>
<dbReference type="PANTHER" id="PTHR16024:SF25">
    <property type="entry name" value="XK-RELATED PROTEIN"/>
    <property type="match status" value="1"/>
</dbReference>
<dbReference type="PANTHER" id="PTHR16024">
    <property type="entry name" value="XK-RELATED PROTEIN"/>
    <property type="match status" value="1"/>
</dbReference>
<evidence type="ECO:0000313" key="12">
    <source>
        <dbReference type="Proteomes" id="UP000677803"/>
    </source>
</evidence>
<dbReference type="SMART" id="SM00175">
    <property type="entry name" value="RAB"/>
    <property type="match status" value="1"/>
</dbReference>
<dbReference type="PRINTS" id="PR00449">
    <property type="entry name" value="RASTRNSFRMNG"/>
</dbReference>
<dbReference type="GO" id="GO:0005525">
    <property type="term" value="F:GTP binding"/>
    <property type="evidence" value="ECO:0007669"/>
    <property type="project" value="InterPro"/>
</dbReference>
<dbReference type="Pfam" id="PF00071">
    <property type="entry name" value="Ras"/>
    <property type="match status" value="2"/>
</dbReference>
<keyword evidence="3" id="KW-1003">Cell membrane</keyword>
<organism evidence="11 12">
    <name type="scientific">Menidia menidia</name>
    <name type="common">Atlantic silverside</name>
    <dbReference type="NCBI Taxonomy" id="238744"/>
    <lineage>
        <taxon>Eukaryota</taxon>
        <taxon>Metazoa</taxon>
        <taxon>Chordata</taxon>
        <taxon>Craniata</taxon>
        <taxon>Vertebrata</taxon>
        <taxon>Euteleostomi</taxon>
        <taxon>Actinopterygii</taxon>
        <taxon>Neopterygii</taxon>
        <taxon>Teleostei</taxon>
        <taxon>Neoteleostei</taxon>
        <taxon>Acanthomorphata</taxon>
        <taxon>Ovalentaria</taxon>
        <taxon>Atherinomorphae</taxon>
        <taxon>Atheriniformes</taxon>
        <taxon>Atherinopsidae</taxon>
        <taxon>Menidiinae</taxon>
        <taxon>Menidia</taxon>
    </lineage>
</organism>
<feature type="transmembrane region" description="Helical" evidence="9">
    <location>
        <begin position="776"/>
        <end position="793"/>
    </location>
</feature>
<evidence type="ECO:0000256" key="5">
    <source>
        <dbReference type="ARBA" id="ARBA00022741"/>
    </source>
</evidence>
<dbReference type="OrthoDB" id="6356248at2759"/>
<dbReference type="Proteomes" id="UP000677803">
    <property type="component" value="Unassembled WGS sequence"/>
</dbReference>
<dbReference type="GO" id="GO:1902742">
    <property type="term" value="P:apoptotic process involved in development"/>
    <property type="evidence" value="ECO:0007669"/>
    <property type="project" value="TreeGrafter"/>
</dbReference>
<dbReference type="InterPro" id="IPR005225">
    <property type="entry name" value="Small_GTP-bd"/>
</dbReference>
<feature type="compositionally biased region" description="Basic and acidic residues" evidence="10">
    <location>
        <begin position="409"/>
        <end position="422"/>
    </location>
</feature>
<evidence type="ECO:0000256" key="3">
    <source>
        <dbReference type="ARBA" id="ARBA00022475"/>
    </source>
</evidence>
<dbReference type="InterPro" id="IPR018629">
    <property type="entry name" value="XK-rel"/>
</dbReference>
<feature type="transmembrane region" description="Helical" evidence="9">
    <location>
        <begin position="462"/>
        <end position="485"/>
    </location>
</feature>
<dbReference type="FunFam" id="3.40.50.300:FF:001268">
    <property type="entry name" value="RAP1B, member of RAS oncogene family"/>
    <property type="match status" value="1"/>
</dbReference>
<keyword evidence="7 9" id="KW-0472">Membrane</keyword>
<dbReference type="NCBIfam" id="TIGR00231">
    <property type="entry name" value="small_GTP"/>
    <property type="match status" value="1"/>
</dbReference>
<comment type="subcellular location">
    <subcellularLocation>
        <location evidence="1">Cell membrane</location>
        <topology evidence="1">Multi-pass membrane protein</topology>
    </subcellularLocation>
    <subcellularLocation>
        <location evidence="9">Membrane</location>
        <topology evidence="9">Multi-pass membrane protein</topology>
    </subcellularLocation>
</comment>
<dbReference type="GO" id="GO:0005886">
    <property type="term" value="C:plasma membrane"/>
    <property type="evidence" value="ECO:0007669"/>
    <property type="project" value="UniProtKB-SubCell"/>
</dbReference>
<proteinExistence type="inferred from homology"/>
<evidence type="ECO:0000256" key="8">
    <source>
        <dbReference type="ARBA" id="ARBA00048098"/>
    </source>
</evidence>
<evidence type="ECO:0000256" key="9">
    <source>
        <dbReference type="RuleBase" id="RU910716"/>
    </source>
</evidence>
<dbReference type="Pfam" id="PF09815">
    <property type="entry name" value="XK-related"/>
    <property type="match status" value="1"/>
</dbReference>
<evidence type="ECO:0000313" key="11">
    <source>
        <dbReference type="EMBL" id="CAG6021802.1"/>
    </source>
</evidence>
<evidence type="ECO:0000256" key="10">
    <source>
        <dbReference type="SAM" id="MobiDB-lite"/>
    </source>
</evidence>
<name>A0A8S4BY43_9TELE</name>
<protein>
    <recommendedName>
        <fullName evidence="9">XK-related protein</fullName>
    </recommendedName>
</protein>
<feature type="compositionally biased region" description="Low complexity" evidence="10">
    <location>
        <begin position="888"/>
        <end position="902"/>
    </location>
</feature>
<dbReference type="AlphaFoldDB" id="A0A8S4BY43"/>
<evidence type="ECO:0000256" key="4">
    <source>
        <dbReference type="ARBA" id="ARBA00022692"/>
    </source>
</evidence>
<dbReference type="Gene3D" id="3.40.50.300">
    <property type="entry name" value="P-loop containing nucleotide triphosphate hydrolases"/>
    <property type="match status" value="2"/>
</dbReference>
<sequence>MVQSTAAVGPFRTSTASFNEHIAEQGKPGDISVLQDLSATPSPDVEGVAISSNCIHSRFLCCPVKVPTMREYKLVVLGSGGVGKSALTVQFVQGIFVEKYDPTIEDSYRKQVEVDGQQCMLEILDTAGTEQFTAMRDLYMKNGQGFALVYSITAQSTFNDLQDLREQILRVKDTEDNLPGGREDRAGGGGGGQKLSDSEEMSEVSVDRYLPLSISVPMILVGNKCDLEDERVVGKEQGQNLARQWNNCAFLETSAKSKINVNEFGNPVLGVRTRMHGCHFGVVMANIWSGSSSSGSEHPLISPVADFLRSGATDQQKNADGKEEDKKERLHTALRRPPTVAPGQKLLISCFPVDGASIPSPLRPTGYAYPPPPSIIFPSLTLFPTTNMAAKSDGAPVSLRTEIPPECPPRPDPRPPPRRGSEQRYTLRDCCWTLGALLVFFSDGASDLWLAADYYLRREYWCFSLTLVFVVVPSVVVQVLSFRWFAYDFADTVESGTAAAAVVAASGAEESDFSTKDSGERGAGRAGAGGPGPGLGPGLVPGPGPGSGGGRPGLLQSLHVGLPGPHSHLSAGTGLEKHVKTLQQHRITGCFVKPRASSSEALTPHCCTHARFSQYVHALYLGVQSRWHGDPERRHYYRRMMFESADISMLRLLESFLKSAPQLVLQLSIMIHTGQVLPLQGLSASASLMSLAWMVSSYQKVLRDSRDDKLPMTYKAVVVQILWHLFTIGARTLAFALFASVFQLYFGIFIVAHWCIMTFWIIQGETDFCMSKWEEIIYNMMVGIVYIFCWFSVREGRTRFRMLVYSLTVLVENVALTTAWYLYRGGGAERHGGGSEFYAVVMVCVVASSYALGTFFMFVYYCLLHPEGSVSGWGFVVEKEAPAEALASPAASLPPDLVSSPPRTLQRTKGSDREQGPGADADVFQVRPPRGAKPPVADLKPRTEGPVIRIDLPRKRYPAWDAHFIDRRLRKTILVLEIAAPVTPRIQYRCLTSPKEVMEYETTV</sequence>
<dbReference type="SMART" id="SM00173">
    <property type="entry name" value="RAS"/>
    <property type="match status" value="1"/>
</dbReference>
<keyword evidence="12" id="KW-1185">Reference proteome</keyword>
<feature type="transmembrane region" description="Helical" evidence="9">
    <location>
        <begin position="805"/>
        <end position="823"/>
    </location>
</feature>
<keyword evidence="6 9" id="KW-1133">Transmembrane helix</keyword>
<dbReference type="GO" id="GO:0043652">
    <property type="term" value="P:engulfment of apoptotic cell"/>
    <property type="evidence" value="ECO:0007669"/>
    <property type="project" value="TreeGrafter"/>
</dbReference>
<dbReference type="InterPro" id="IPR027417">
    <property type="entry name" value="P-loop_NTPase"/>
</dbReference>
<accession>A0A8S4BY43</accession>
<feature type="region of interest" description="Disordered" evidence="10">
    <location>
        <begin position="888"/>
        <end position="940"/>
    </location>
</feature>
<evidence type="ECO:0000256" key="2">
    <source>
        <dbReference type="ARBA" id="ARBA00008789"/>
    </source>
</evidence>
<feature type="transmembrane region" description="Helical" evidence="9">
    <location>
        <begin position="835"/>
        <end position="861"/>
    </location>
</feature>
<dbReference type="EMBL" id="CAJRST010041110">
    <property type="protein sequence ID" value="CAG6021802.1"/>
    <property type="molecule type" value="Genomic_DNA"/>
</dbReference>
<evidence type="ECO:0000256" key="7">
    <source>
        <dbReference type="ARBA" id="ARBA00023136"/>
    </source>
</evidence>
<dbReference type="InterPro" id="IPR050895">
    <property type="entry name" value="XK-related_scramblase"/>
</dbReference>
<dbReference type="PROSITE" id="PS51420">
    <property type="entry name" value="RHO"/>
    <property type="match status" value="1"/>
</dbReference>
<dbReference type="PROSITE" id="PS51419">
    <property type="entry name" value="RAB"/>
    <property type="match status" value="1"/>
</dbReference>
<dbReference type="InterPro" id="IPR001806">
    <property type="entry name" value="Small_GTPase"/>
</dbReference>
<evidence type="ECO:0000256" key="6">
    <source>
        <dbReference type="ARBA" id="ARBA00022989"/>
    </source>
</evidence>
<gene>
    <name evidence="11" type="ORF">MMEN_LOCUS21995</name>
</gene>
<dbReference type="GO" id="GO:0032486">
    <property type="term" value="P:Rap protein signal transduction"/>
    <property type="evidence" value="ECO:0007669"/>
    <property type="project" value="InterPro"/>
</dbReference>
<dbReference type="SUPFAM" id="SSF52540">
    <property type="entry name" value="P-loop containing nucleoside triphosphate hydrolases"/>
    <property type="match status" value="1"/>
</dbReference>
<feature type="region of interest" description="Disordered" evidence="10">
    <location>
        <begin position="172"/>
        <end position="200"/>
    </location>
</feature>
<dbReference type="SMART" id="SM00174">
    <property type="entry name" value="RHO"/>
    <property type="match status" value="1"/>
</dbReference>
<feature type="region of interest" description="Disordered" evidence="10">
    <location>
        <begin position="511"/>
        <end position="557"/>
    </location>
</feature>
<comment type="catalytic activity">
    <reaction evidence="8">
        <text>GTP + H2O = GDP + phosphate + H(+)</text>
        <dbReference type="Rhea" id="RHEA:19669"/>
        <dbReference type="ChEBI" id="CHEBI:15377"/>
        <dbReference type="ChEBI" id="CHEBI:15378"/>
        <dbReference type="ChEBI" id="CHEBI:37565"/>
        <dbReference type="ChEBI" id="CHEBI:43474"/>
        <dbReference type="ChEBI" id="CHEBI:58189"/>
        <dbReference type="EC" id="3.6.5.2"/>
    </reaction>
</comment>
<dbReference type="GO" id="GO:0003925">
    <property type="term" value="F:G protein activity"/>
    <property type="evidence" value="ECO:0007669"/>
    <property type="project" value="UniProtKB-EC"/>
</dbReference>
<comment type="caution">
    <text evidence="11">The sequence shown here is derived from an EMBL/GenBank/DDBJ whole genome shotgun (WGS) entry which is preliminary data.</text>
</comment>
<feature type="region of interest" description="Disordered" evidence="10">
    <location>
        <begin position="394"/>
        <end position="422"/>
    </location>
</feature>
<feature type="compositionally biased region" description="Basic and acidic residues" evidence="10">
    <location>
        <begin position="513"/>
        <end position="523"/>
    </location>
</feature>
<evidence type="ECO:0000256" key="1">
    <source>
        <dbReference type="ARBA" id="ARBA00004651"/>
    </source>
</evidence>
<keyword evidence="5" id="KW-0547">Nucleotide-binding</keyword>
<dbReference type="InterPro" id="IPR038851">
    <property type="entry name" value="Rap1"/>
</dbReference>
<reference evidence="11" key="1">
    <citation type="submission" date="2021-05" db="EMBL/GenBank/DDBJ databases">
        <authorList>
            <person name="Tigano A."/>
        </authorList>
    </citation>
    <scope>NUCLEOTIDE SEQUENCE</scope>
</reference>
<dbReference type="GO" id="GO:0070782">
    <property type="term" value="P:phosphatidylserine exposure on apoptotic cell surface"/>
    <property type="evidence" value="ECO:0007669"/>
    <property type="project" value="TreeGrafter"/>
</dbReference>
<feature type="compositionally biased region" description="Gly residues" evidence="10">
    <location>
        <begin position="524"/>
        <end position="552"/>
    </location>
</feature>
<comment type="similarity">
    <text evidence="2 9">Belongs to the XK family.</text>
</comment>
<feature type="compositionally biased region" description="Basic and acidic residues" evidence="10">
    <location>
        <begin position="172"/>
        <end position="186"/>
    </location>
</feature>
<feature type="transmembrane region" description="Helical" evidence="9">
    <location>
        <begin position="744"/>
        <end position="764"/>
    </location>
</feature>
<dbReference type="CDD" id="cd04175">
    <property type="entry name" value="Rap1"/>
    <property type="match status" value="1"/>
</dbReference>
<dbReference type="PROSITE" id="PS51421">
    <property type="entry name" value="RAS"/>
    <property type="match status" value="1"/>
</dbReference>